<evidence type="ECO:0000313" key="3">
    <source>
        <dbReference type="EMBL" id="PVU90797.1"/>
    </source>
</evidence>
<sequence length="209" mass="23070">MKSIIYITFILSIVTANITITHPNKNSIWVIGAQETVKWELENNFTDLGEVDVLLATDDPRSEGITLALGVPLIAKETTIKVPNFMPSGSGYVLKLVDREEKPWPSENFSLSTTKAVEADSVSIDIEESTNKNAKSNSTQSDNIIPSNDEILNGDYDGRSIENDKQEKSNLNNRDAKNSSSALPKMNRIINSKQAFLIISTVVFICSTF</sequence>
<feature type="chain" id="PRO_5015513814" description="Protein PBN1" evidence="2">
    <location>
        <begin position="17"/>
        <end position="209"/>
    </location>
</feature>
<dbReference type="OrthoDB" id="2576580at2759"/>
<dbReference type="EMBL" id="MBFR01000238">
    <property type="protein sequence ID" value="PVU90797.1"/>
    <property type="molecule type" value="Genomic_DNA"/>
</dbReference>
<dbReference type="AlphaFoldDB" id="A0A2T9YEM0"/>
<keyword evidence="2" id="KW-0732">Signal</keyword>
<protein>
    <recommendedName>
        <fullName evidence="5">Protein PBN1</fullName>
    </recommendedName>
</protein>
<evidence type="ECO:0008006" key="5">
    <source>
        <dbReference type="Google" id="ProtNLM"/>
    </source>
</evidence>
<proteinExistence type="predicted"/>
<evidence type="ECO:0000313" key="4">
    <source>
        <dbReference type="Proteomes" id="UP000245383"/>
    </source>
</evidence>
<keyword evidence="4" id="KW-1185">Reference proteome</keyword>
<dbReference type="Proteomes" id="UP000245383">
    <property type="component" value="Unassembled WGS sequence"/>
</dbReference>
<feature type="compositionally biased region" description="Basic and acidic residues" evidence="1">
    <location>
        <begin position="156"/>
        <end position="168"/>
    </location>
</feature>
<evidence type="ECO:0000256" key="2">
    <source>
        <dbReference type="SAM" id="SignalP"/>
    </source>
</evidence>
<feature type="signal peptide" evidence="2">
    <location>
        <begin position="1"/>
        <end position="16"/>
    </location>
</feature>
<accession>A0A2T9YEM0</accession>
<organism evidence="3 4">
    <name type="scientific">Smittium simulii</name>
    <dbReference type="NCBI Taxonomy" id="133385"/>
    <lineage>
        <taxon>Eukaryota</taxon>
        <taxon>Fungi</taxon>
        <taxon>Fungi incertae sedis</taxon>
        <taxon>Zoopagomycota</taxon>
        <taxon>Kickxellomycotina</taxon>
        <taxon>Harpellomycetes</taxon>
        <taxon>Harpellales</taxon>
        <taxon>Legeriomycetaceae</taxon>
        <taxon>Smittium</taxon>
    </lineage>
</organism>
<comment type="caution">
    <text evidence="3">The sequence shown here is derived from an EMBL/GenBank/DDBJ whole genome shotgun (WGS) entry which is preliminary data.</text>
</comment>
<gene>
    <name evidence="3" type="ORF">BB561_004709</name>
</gene>
<feature type="compositionally biased region" description="Polar residues" evidence="1">
    <location>
        <begin position="131"/>
        <end position="146"/>
    </location>
</feature>
<evidence type="ECO:0000256" key="1">
    <source>
        <dbReference type="SAM" id="MobiDB-lite"/>
    </source>
</evidence>
<feature type="region of interest" description="Disordered" evidence="1">
    <location>
        <begin position="128"/>
        <end position="180"/>
    </location>
</feature>
<feature type="compositionally biased region" description="Polar residues" evidence="1">
    <location>
        <begin position="169"/>
        <end position="180"/>
    </location>
</feature>
<reference evidence="3 4" key="1">
    <citation type="journal article" date="2018" name="MBio">
        <title>Comparative Genomics Reveals the Core Gene Toolbox for the Fungus-Insect Symbiosis.</title>
        <authorList>
            <person name="Wang Y."/>
            <person name="Stata M."/>
            <person name="Wang W."/>
            <person name="Stajich J.E."/>
            <person name="White M.M."/>
            <person name="Moncalvo J.M."/>
        </authorList>
    </citation>
    <scope>NUCLEOTIDE SEQUENCE [LARGE SCALE GENOMIC DNA]</scope>
    <source>
        <strain evidence="3 4">SWE-8-4</strain>
    </source>
</reference>
<name>A0A2T9YEM0_9FUNG</name>